<name>A0A0K1E9W5_CHOCO</name>
<feature type="compositionally biased region" description="Basic and acidic residues" evidence="1">
    <location>
        <begin position="295"/>
        <end position="307"/>
    </location>
</feature>
<dbReference type="AlphaFoldDB" id="A0A0K1E9W5"/>
<accession>A0A0K1E9W5</accession>
<evidence type="ECO:0000313" key="4">
    <source>
        <dbReference type="Proteomes" id="UP000067626"/>
    </source>
</evidence>
<evidence type="ECO:0000259" key="2">
    <source>
        <dbReference type="Pfam" id="PF01738"/>
    </source>
</evidence>
<proteinExistence type="predicted"/>
<sequence length="346" mass="36792">MAEASRVARAAFVAVVTGLWAPGSAWGSEDELPSSEERDVEPTAASTATTSSSPGDPVSPADTTANPTDAAARWCAPELEELADEVCVFSPTREASGPRTLVISLHGVISPNSGWQWAQQRGAARIGARYGATVLMPHGRQGIGPKGMESWWAWPTADAMQKAHEDALIAQWDAARATLEQRDGRRFERVFVFGFSNGAYYATSLALRGKLPVDGYAVFAGGSGAKYLELAGQRTKQRAPIFVAWGGKDKAHRDQQALASLLKRLKWPSASLGAPRAGHTVTDAQVTKAMAFLSGKEKATDAGRPEEATSQQGTGKRGDVERDAKARRAPAGKKGAVRAQTPKKAR</sequence>
<dbReference type="Pfam" id="PF01738">
    <property type="entry name" value="DLH"/>
    <property type="match status" value="1"/>
</dbReference>
<feature type="domain" description="Dienelactone hydrolase" evidence="2">
    <location>
        <begin position="160"/>
        <end position="256"/>
    </location>
</feature>
<feature type="region of interest" description="Disordered" evidence="1">
    <location>
        <begin position="23"/>
        <end position="69"/>
    </location>
</feature>
<feature type="region of interest" description="Disordered" evidence="1">
    <location>
        <begin position="295"/>
        <end position="346"/>
    </location>
</feature>
<organism evidence="3 4">
    <name type="scientific">Chondromyces crocatus</name>
    <dbReference type="NCBI Taxonomy" id="52"/>
    <lineage>
        <taxon>Bacteria</taxon>
        <taxon>Pseudomonadati</taxon>
        <taxon>Myxococcota</taxon>
        <taxon>Polyangia</taxon>
        <taxon>Polyangiales</taxon>
        <taxon>Polyangiaceae</taxon>
        <taxon>Chondromyces</taxon>
    </lineage>
</organism>
<dbReference type="SUPFAM" id="SSF53474">
    <property type="entry name" value="alpha/beta-Hydrolases"/>
    <property type="match status" value="1"/>
</dbReference>
<dbReference type="InterPro" id="IPR002925">
    <property type="entry name" value="Dienelactn_hydro"/>
</dbReference>
<protein>
    <recommendedName>
        <fullName evidence="2">Dienelactone hydrolase domain-containing protein</fullName>
    </recommendedName>
</protein>
<dbReference type="EMBL" id="CP012159">
    <property type="protein sequence ID" value="AKT37666.1"/>
    <property type="molecule type" value="Genomic_DNA"/>
</dbReference>
<dbReference type="RefSeq" id="WP_063796245.1">
    <property type="nucleotide sequence ID" value="NZ_CP012159.1"/>
</dbReference>
<evidence type="ECO:0000256" key="1">
    <source>
        <dbReference type="SAM" id="MobiDB-lite"/>
    </source>
</evidence>
<evidence type="ECO:0000313" key="3">
    <source>
        <dbReference type="EMBL" id="AKT37666.1"/>
    </source>
</evidence>
<reference evidence="3 4" key="1">
    <citation type="submission" date="2015-07" db="EMBL/GenBank/DDBJ databases">
        <title>Genome analysis of myxobacterium Chondromyces crocatus Cm c5 reveals a high potential for natural compound synthesis and the genetic basis for the loss of fruiting body formation.</title>
        <authorList>
            <person name="Zaburannyi N."/>
            <person name="Bunk B."/>
            <person name="Maier J."/>
            <person name="Overmann J."/>
            <person name="Mueller R."/>
        </authorList>
    </citation>
    <scope>NUCLEOTIDE SEQUENCE [LARGE SCALE GENOMIC DNA]</scope>
    <source>
        <strain evidence="3 4">Cm c5</strain>
    </source>
</reference>
<feature type="compositionally biased region" description="Basic and acidic residues" evidence="1">
    <location>
        <begin position="316"/>
        <end position="326"/>
    </location>
</feature>
<dbReference type="Proteomes" id="UP000067626">
    <property type="component" value="Chromosome"/>
</dbReference>
<dbReference type="Gene3D" id="3.40.50.1820">
    <property type="entry name" value="alpha/beta hydrolase"/>
    <property type="match status" value="1"/>
</dbReference>
<gene>
    <name evidence="3" type="ORF">CMC5_018080</name>
</gene>
<dbReference type="KEGG" id="ccro:CMC5_018080"/>
<feature type="compositionally biased region" description="Low complexity" evidence="1">
    <location>
        <begin position="43"/>
        <end position="53"/>
    </location>
</feature>
<keyword evidence="4" id="KW-1185">Reference proteome</keyword>
<dbReference type="InterPro" id="IPR029058">
    <property type="entry name" value="AB_hydrolase_fold"/>
</dbReference>
<feature type="compositionally biased region" description="Low complexity" evidence="1">
    <location>
        <begin position="60"/>
        <end position="69"/>
    </location>
</feature>
<dbReference type="STRING" id="52.CMC5_018080"/>
<dbReference type="OrthoDB" id="5510475at2"/>
<dbReference type="GO" id="GO:0016787">
    <property type="term" value="F:hydrolase activity"/>
    <property type="evidence" value="ECO:0007669"/>
    <property type="project" value="InterPro"/>
</dbReference>